<accession>A0A517SYJ3</accession>
<dbReference type="Proteomes" id="UP000315003">
    <property type="component" value="Chromosome"/>
</dbReference>
<evidence type="ECO:0000313" key="1">
    <source>
        <dbReference type="EMBL" id="QDT61162.1"/>
    </source>
</evidence>
<organism evidence="1 2">
    <name type="scientific">Stieleria bergensis</name>
    <dbReference type="NCBI Taxonomy" id="2528025"/>
    <lineage>
        <taxon>Bacteria</taxon>
        <taxon>Pseudomonadati</taxon>
        <taxon>Planctomycetota</taxon>
        <taxon>Planctomycetia</taxon>
        <taxon>Pirellulales</taxon>
        <taxon>Pirellulaceae</taxon>
        <taxon>Stieleria</taxon>
    </lineage>
</organism>
<gene>
    <name evidence="1" type="ORF">SV7mr_36940</name>
</gene>
<dbReference type="EMBL" id="CP036272">
    <property type="protein sequence ID" value="QDT61162.1"/>
    <property type="molecule type" value="Genomic_DNA"/>
</dbReference>
<proteinExistence type="predicted"/>
<reference evidence="1 2" key="1">
    <citation type="submission" date="2019-02" db="EMBL/GenBank/DDBJ databases">
        <title>Deep-cultivation of Planctomycetes and their phenomic and genomic characterization uncovers novel biology.</title>
        <authorList>
            <person name="Wiegand S."/>
            <person name="Jogler M."/>
            <person name="Boedeker C."/>
            <person name="Pinto D."/>
            <person name="Vollmers J."/>
            <person name="Rivas-Marin E."/>
            <person name="Kohn T."/>
            <person name="Peeters S.H."/>
            <person name="Heuer A."/>
            <person name="Rast P."/>
            <person name="Oberbeckmann S."/>
            <person name="Bunk B."/>
            <person name="Jeske O."/>
            <person name="Meyerdierks A."/>
            <person name="Storesund J.E."/>
            <person name="Kallscheuer N."/>
            <person name="Luecker S."/>
            <person name="Lage O.M."/>
            <person name="Pohl T."/>
            <person name="Merkel B.J."/>
            <person name="Hornburger P."/>
            <person name="Mueller R.-W."/>
            <person name="Bruemmer F."/>
            <person name="Labrenz M."/>
            <person name="Spormann A.M."/>
            <person name="Op den Camp H."/>
            <person name="Overmann J."/>
            <person name="Amann R."/>
            <person name="Jetten M.S.M."/>
            <person name="Mascher T."/>
            <person name="Medema M.H."/>
            <person name="Devos D.P."/>
            <person name="Kaster A.-K."/>
            <person name="Ovreas L."/>
            <person name="Rohde M."/>
            <person name="Galperin M.Y."/>
            <person name="Jogler C."/>
        </authorList>
    </citation>
    <scope>NUCLEOTIDE SEQUENCE [LARGE SCALE GENOMIC DNA]</scope>
    <source>
        <strain evidence="1 2">SV_7m_r</strain>
    </source>
</reference>
<sequence>MGLSVRNWTDEGVTGVVVVADPMLHFHPGLIKT</sequence>
<dbReference type="AlphaFoldDB" id="A0A517SYJ3"/>
<name>A0A517SYJ3_9BACT</name>
<protein>
    <submittedName>
        <fullName evidence="1">Uncharacterized protein</fullName>
    </submittedName>
</protein>
<evidence type="ECO:0000313" key="2">
    <source>
        <dbReference type="Proteomes" id="UP000315003"/>
    </source>
</evidence>
<keyword evidence="2" id="KW-1185">Reference proteome</keyword>